<feature type="transmembrane region" description="Helical" evidence="2">
    <location>
        <begin position="6"/>
        <end position="27"/>
    </location>
</feature>
<protein>
    <recommendedName>
        <fullName evidence="5">SH3 domain-containing protein</fullName>
    </recommendedName>
</protein>
<evidence type="ECO:0000313" key="3">
    <source>
        <dbReference type="EMBL" id="OXZ28625.1"/>
    </source>
</evidence>
<evidence type="ECO:0000256" key="1">
    <source>
        <dbReference type="SAM" id="MobiDB-lite"/>
    </source>
</evidence>
<keyword evidence="2" id="KW-0472">Membrane</keyword>
<keyword evidence="2" id="KW-0812">Transmembrane</keyword>
<accession>A0A233V8B0</accession>
<evidence type="ECO:0000313" key="4">
    <source>
        <dbReference type="Proteomes" id="UP000215413"/>
    </source>
</evidence>
<feature type="region of interest" description="Disordered" evidence="1">
    <location>
        <begin position="174"/>
        <end position="229"/>
    </location>
</feature>
<organism evidence="3 4">
    <name type="scientific">Finegoldia magna</name>
    <name type="common">Peptostreptococcus magnus</name>
    <dbReference type="NCBI Taxonomy" id="1260"/>
    <lineage>
        <taxon>Bacteria</taxon>
        <taxon>Bacillati</taxon>
        <taxon>Bacillota</taxon>
        <taxon>Tissierellia</taxon>
        <taxon>Tissierellales</taxon>
        <taxon>Peptoniphilaceae</taxon>
        <taxon>Finegoldia</taxon>
    </lineage>
</organism>
<reference evidence="4" key="1">
    <citation type="submission" date="2017-04" db="EMBL/GenBank/DDBJ databases">
        <title>Finegoldia magna isolated from orthopedic joint implant-associated infections.</title>
        <authorList>
            <person name="Bjorklund S."/>
            <person name="Bruggemann H."/>
            <person name="Jensen A."/>
            <person name="Hellmark B."/>
            <person name="Soderquist B."/>
        </authorList>
    </citation>
    <scope>NUCLEOTIDE SEQUENCE [LARGE SCALE GENOMIC DNA]</scope>
    <source>
        <strain evidence="4">CCUG 54800</strain>
    </source>
</reference>
<evidence type="ECO:0008006" key="5">
    <source>
        <dbReference type="Google" id="ProtNLM"/>
    </source>
</evidence>
<dbReference type="EMBL" id="NDYC01000009">
    <property type="protein sequence ID" value="OXZ28625.1"/>
    <property type="molecule type" value="Genomic_DNA"/>
</dbReference>
<dbReference type="Gene3D" id="2.30.30.40">
    <property type="entry name" value="SH3 Domains"/>
    <property type="match status" value="1"/>
</dbReference>
<keyword evidence="2" id="KW-1133">Transmembrane helix</keyword>
<gene>
    <name evidence="3" type="ORF">B9N49_01620</name>
</gene>
<sequence length="318" mass="36385">MKQKNIIAVVLVTVVIFVGAFVGLNILNSSKAEKLDKLAHQCIVDGEYQKAVDYYSELYDRTNDGSYIDKKREAVELLSSKNNYDYGVNYLKEMKYVDAAKSFLKVSNKDSVNYQKAQQRLQESTQAVIIASDSFAEDDNFDASLNMLNSYARVMPHENIVIDKIKEVEKAKNQYNEKKQEEEKQRALSEKKEKEAREKAEKLANESAEELKKEKESTKQPDKKDESYETDDNKRLIDLCIRLVGKTYLITTDNAKIYEEPSNKSEVISSIPMGSEVYIYEAKPDSGQRVWCHAIIKSADSLKSYDAWISSNNLEIND</sequence>
<comment type="caution">
    <text evidence="3">The sequence shown here is derived from an EMBL/GenBank/DDBJ whole genome shotgun (WGS) entry which is preliminary data.</text>
</comment>
<dbReference type="Proteomes" id="UP000215413">
    <property type="component" value="Unassembled WGS sequence"/>
</dbReference>
<dbReference type="RefSeq" id="WP_094205236.1">
    <property type="nucleotide sequence ID" value="NZ_NDYC01000009.1"/>
</dbReference>
<proteinExistence type="predicted"/>
<dbReference type="AlphaFoldDB" id="A0A233V8B0"/>
<name>A0A233V8B0_FINMA</name>
<evidence type="ECO:0000256" key="2">
    <source>
        <dbReference type="SAM" id="Phobius"/>
    </source>
</evidence>